<dbReference type="EMBL" id="CABITT030000007">
    <property type="protein sequence ID" value="VVB11500.1"/>
    <property type="molecule type" value="Genomic_DNA"/>
</dbReference>
<dbReference type="Proteomes" id="UP000489600">
    <property type="component" value="Unassembled WGS sequence"/>
</dbReference>
<dbReference type="InterPro" id="IPR029000">
    <property type="entry name" value="Cyclophilin-like_dom_sf"/>
</dbReference>
<accession>A0A565CCT0</accession>
<dbReference type="OrthoDB" id="1917401at2759"/>
<proteinExistence type="inferred from homology"/>
<name>A0A565CCT0_9BRAS</name>
<sequence length="81" mass="9016">MNHKVFFDITVNGKPICRIVIELLANTTPKTAEDFRCLCNGEKGNGKLSEKPFHYKGSSFHDVSFGVNRFWEGIPPAMTGA</sequence>
<dbReference type="SUPFAM" id="SSF50891">
    <property type="entry name" value="Cyclophilin-like"/>
    <property type="match status" value="1"/>
</dbReference>
<dbReference type="PROSITE" id="PS50072">
    <property type="entry name" value="CSA_PPIASE_2"/>
    <property type="match status" value="1"/>
</dbReference>
<dbReference type="GO" id="GO:0006457">
    <property type="term" value="P:protein folding"/>
    <property type="evidence" value="ECO:0007669"/>
    <property type="project" value="TreeGrafter"/>
</dbReference>
<dbReference type="AlphaFoldDB" id="A0A565CCT0"/>
<dbReference type="GO" id="GO:0003755">
    <property type="term" value="F:peptidyl-prolyl cis-trans isomerase activity"/>
    <property type="evidence" value="ECO:0007669"/>
    <property type="project" value="InterPro"/>
</dbReference>
<reference evidence="3" key="1">
    <citation type="submission" date="2019-07" db="EMBL/GenBank/DDBJ databases">
        <authorList>
            <person name="Dittberner H."/>
        </authorList>
    </citation>
    <scope>NUCLEOTIDE SEQUENCE [LARGE SCALE GENOMIC DNA]</scope>
</reference>
<keyword evidence="4" id="KW-1185">Reference proteome</keyword>
<comment type="similarity">
    <text evidence="1">Belongs to the cyclophilin-type PPIase family.</text>
</comment>
<dbReference type="GO" id="GO:0016018">
    <property type="term" value="F:cyclosporin A binding"/>
    <property type="evidence" value="ECO:0007669"/>
    <property type="project" value="TreeGrafter"/>
</dbReference>
<dbReference type="GO" id="GO:0005737">
    <property type="term" value="C:cytoplasm"/>
    <property type="evidence" value="ECO:0007669"/>
    <property type="project" value="TreeGrafter"/>
</dbReference>
<dbReference type="PANTHER" id="PTHR11071:SF561">
    <property type="entry name" value="PEPTIDYL-PROLYL CIS-TRANS ISOMERASE D-RELATED"/>
    <property type="match status" value="1"/>
</dbReference>
<dbReference type="PANTHER" id="PTHR11071">
    <property type="entry name" value="PEPTIDYL-PROLYL CIS-TRANS ISOMERASE"/>
    <property type="match status" value="1"/>
</dbReference>
<gene>
    <name evidence="3" type="ORF">ANE_LOCUS21944</name>
</gene>
<evidence type="ECO:0000313" key="3">
    <source>
        <dbReference type="EMBL" id="VVB11500.1"/>
    </source>
</evidence>
<dbReference type="Gene3D" id="2.40.100.10">
    <property type="entry name" value="Cyclophilin-like"/>
    <property type="match status" value="1"/>
</dbReference>
<feature type="domain" description="PPIase cyclophilin-type" evidence="2">
    <location>
        <begin position="6"/>
        <end position="63"/>
    </location>
</feature>
<comment type="caution">
    <text evidence="3">The sequence shown here is derived from an EMBL/GenBank/DDBJ whole genome shotgun (WGS) entry which is preliminary data.</text>
</comment>
<evidence type="ECO:0000313" key="4">
    <source>
        <dbReference type="Proteomes" id="UP000489600"/>
    </source>
</evidence>
<dbReference type="Pfam" id="PF00160">
    <property type="entry name" value="Pro_isomerase"/>
    <property type="match status" value="1"/>
</dbReference>
<evidence type="ECO:0000259" key="2">
    <source>
        <dbReference type="PROSITE" id="PS50072"/>
    </source>
</evidence>
<dbReference type="InterPro" id="IPR002130">
    <property type="entry name" value="Cyclophilin-type_PPIase_dom"/>
</dbReference>
<protein>
    <recommendedName>
        <fullName evidence="2">PPIase cyclophilin-type domain-containing protein</fullName>
    </recommendedName>
</protein>
<organism evidence="3 4">
    <name type="scientific">Arabis nemorensis</name>
    <dbReference type="NCBI Taxonomy" id="586526"/>
    <lineage>
        <taxon>Eukaryota</taxon>
        <taxon>Viridiplantae</taxon>
        <taxon>Streptophyta</taxon>
        <taxon>Embryophyta</taxon>
        <taxon>Tracheophyta</taxon>
        <taxon>Spermatophyta</taxon>
        <taxon>Magnoliopsida</taxon>
        <taxon>eudicotyledons</taxon>
        <taxon>Gunneridae</taxon>
        <taxon>Pentapetalae</taxon>
        <taxon>rosids</taxon>
        <taxon>malvids</taxon>
        <taxon>Brassicales</taxon>
        <taxon>Brassicaceae</taxon>
        <taxon>Arabideae</taxon>
        <taxon>Arabis</taxon>
    </lineage>
</organism>
<evidence type="ECO:0000256" key="1">
    <source>
        <dbReference type="ARBA" id="ARBA00007365"/>
    </source>
</evidence>